<evidence type="ECO:0000256" key="1">
    <source>
        <dbReference type="ARBA" id="ARBA00001561"/>
    </source>
</evidence>
<keyword evidence="3 5" id="KW-0378">Hydrolase</keyword>
<dbReference type="PANTHER" id="PTHR30404:SF0">
    <property type="entry name" value="N-ACETYLMURAMOYL-L-ALANINE AMIDASE AMIC"/>
    <property type="match status" value="1"/>
</dbReference>
<dbReference type="Gene3D" id="3.40.630.40">
    <property type="entry name" value="Zn-dependent exopeptidases"/>
    <property type="match status" value="1"/>
</dbReference>
<dbReference type="InterPro" id="IPR002508">
    <property type="entry name" value="MurNAc-LAA_cat"/>
</dbReference>
<dbReference type="PANTHER" id="PTHR30404">
    <property type="entry name" value="N-ACETYLMURAMOYL-L-ALANINE AMIDASE"/>
    <property type="match status" value="1"/>
</dbReference>
<comment type="caution">
    <text evidence="5">The sequence shown here is derived from an EMBL/GenBank/DDBJ whole genome shotgun (WGS) entry which is preliminary data.</text>
</comment>
<evidence type="ECO:0000259" key="4">
    <source>
        <dbReference type="SMART" id="SM00646"/>
    </source>
</evidence>
<dbReference type="Proteomes" id="UP000029221">
    <property type="component" value="Unassembled WGS sequence"/>
</dbReference>
<name>A0A090Q1B6_9FLAO</name>
<dbReference type="CDD" id="cd02696">
    <property type="entry name" value="MurNAc-LAA"/>
    <property type="match status" value="1"/>
</dbReference>
<gene>
    <name evidence="5" type="ORF">JCM19294_1139</name>
</gene>
<dbReference type="AlphaFoldDB" id="A0A090Q1B6"/>
<organism evidence="5 6">
    <name type="scientific">Nonlabens tegetincola</name>
    <dbReference type="NCBI Taxonomy" id="323273"/>
    <lineage>
        <taxon>Bacteria</taxon>
        <taxon>Pseudomonadati</taxon>
        <taxon>Bacteroidota</taxon>
        <taxon>Flavobacteriia</taxon>
        <taxon>Flavobacteriales</taxon>
        <taxon>Flavobacteriaceae</taxon>
        <taxon>Nonlabens</taxon>
    </lineage>
</organism>
<reference evidence="5" key="1">
    <citation type="journal article" date="2014" name="Genome Announc.">
        <title>Draft Genome Sequences of Marine Flavobacterium Nonlabens Strains NR17, NR24, NR27, NR32, NR33, and Ara13.</title>
        <authorList>
            <person name="Nakanishi M."/>
            <person name="Meirelles P."/>
            <person name="Suzuki R."/>
            <person name="Takatani N."/>
            <person name="Mino S."/>
            <person name="Suda W."/>
            <person name="Oshima K."/>
            <person name="Hattori M."/>
            <person name="Ohkuma M."/>
            <person name="Hosokawa M."/>
            <person name="Miyashita K."/>
            <person name="Thompson F.L."/>
            <person name="Niwa A."/>
            <person name="Sawabe T."/>
            <person name="Sawabe T."/>
        </authorList>
    </citation>
    <scope>NUCLEOTIDE SEQUENCE [LARGE SCALE GENOMIC DNA]</scope>
    <source>
        <strain evidence="5">JCM 19294</strain>
    </source>
</reference>
<evidence type="ECO:0000313" key="5">
    <source>
        <dbReference type="EMBL" id="GAK96830.1"/>
    </source>
</evidence>
<dbReference type="GO" id="GO:0008745">
    <property type="term" value="F:N-acetylmuramoyl-L-alanine amidase activity"/>
    <property type="evidence" value="ECO:0007669"/>
    <property type="project" value="UniProtKB-EC"/>
</dbReference>
<evidence type="ECO:0000256" key="2">
    <source>
        <dbReference type="ARBA" id="ARBA00011901"/>
    </source>
</evidence>
<dbReference type="GO" id="GO:0030288">
    <property type="term" value="C:outer membrane-bounded periplasmic space"/>
    <property type="evidence" value="ECO:0007669"/>
    <property type="project" value="TreeGrafter"/>
</dbReference>
<dbReference type="eggNOG" id="COG0860">
    <property type="taxonomic scope" value="Bacteria"/>
</dbReference>
<dbReference type="InterPro" id="IPR050695">
    <property type="entry name" value="N-acetylmuramoyl_amidase_3"/>
</dbReference>
<comment type="catalytic activity">
    <reaction evidence="1">
        <text>Hydrolyzes the link between N-acetylmuramoyl residues and L-amino acid residues in certain cell-wall glycopeptides.</text>
        <dbReference type="EC" id="3.5.1.28"/>
    </reaction>
</comment>
<evidence type="ECO:0000256" key="3">
    <source>
        <dbReference type="ARBA" id="ARBA00022801"/>
    </source>
</evidence>
<feature type="domain" description="MurNAc-LAA" evidence="4">
    <location>
        <begin position="75"/>
        <end position="190"/>
    </location>
</feature>
<dbReference type="GO" id="GO:0009253">
    <property type="term" value="P:peptidoglycan catabolic process"/>
    <property type="evidence" value="ECO:0007669"/>
    <property type="project" value="InterPro"/>
</dbReference>
<keyword evidence="6" id="KW-1185">Reference proteome</keyword>
<sequence length="199" mass="22717">MKGLIPILDAGHGGMIAGQYQTAGKRSPNWEKGIIYEGMANRWVVNRTIELLDNAKIPYLHASPEFTDIPLWQRVQRSNDWHREQPNQVYLVSSHFNAGGGKGGEIFTSKGETKSDPIATIFYKHMVDGLDDHVMRNDYSDGDPDKEASFKVLVDTNCPAVLIEWAFMDNKNDYNRIWDKSFIEQCAQVQFCAIEELYR</sequence>
<dbReference type="SUPFAM" id="SSF53187">
    <property type="entry name" value="Zn-dependent exopeptidases"/>
    <property type="match status" value="1"/>
</dbReference>
<accession>A0A090Q1B6</accession>
<proteinExistence type="predicted"/>
<protein>
    <recommendedName>
        <fullName evidence="2">N-acetylmuramoyl-L-alanine amidase</fullName>
        <ecNumber evidence="2">3.5.1.28</ecNumber>
    </recommendedName>
</protein>
<dbReference type="EMBL" id="BBML01000003">
    <property type="protein sequence ID" value="GAK96830.1"/>
    <property type="molecule type" value="Genomic_DNA"/>
</dbReference>
<dbReference type="SMART" id="SM00646">
    <property type="entry name" value="Ami_3"/>
    <property type="match status" value="1"/>
</dbReference>
<dbReference type="EC" id="3.5.1.28" evidence="2"/>
<dbReference type="RefSeq" id="WP_042278337.1">
    <property type="nucleotide sequence ID" value="NZ_BBML01000003.1"/>
</dbReference>
<dbReference type="Pfam" id="PF01520">
    <property type="entry name" value="Amidase_3"/>
    <property type="match status" value="1"/>
</dbReference>
<evidence type="ECO:0000313" key="6">
    <source>
        <dbReference type="Proteomes" id="UP000029221"/>
    </source>
</evidence>